<dbReference type="Proteomes" id="UP000007050">
    <property type="component" value="Chromosome"/>
</dbReference>
<reference evidence="2 3" key="1">
    <citation type="submission" date="2010-03" db="EMBL/GenBank/DDBJ databases">
        <title>The genome sequence of Eubacterium siraeum V10Sc8a.</title>
        <authorList>
            <consortium name="metaHIT consortium -- http://www.metahit.eu/"/>
            <person name="Pajon A."/>
            <person name="Turner K."/>
            <person name="Parkhill J."/>
            <person name="Duncan S."/>
            <person name="Flint H."/>
        </authorList>
    </citation>
    <scope>NUCLEOTIDE SEQUENCE [LARGE SCALE GENOMIC DNA]</scope>
    <source>
        <strain evidence="2 3">V10Sc8a</strain>
    </source>
</reference>
<organism evidence="2 3">
    <name type="scientific">[Eubacterium] siraeum V10Sc8a</name>
    <dbReference type="NCBI Taxonomy" id="717961"/>
    <lineage>
        <taxon>Bacteria</taxon>
        <taxon>Bacillati</taxon>
        <taxon>Bacillota</taxon>
        <taxon>Clostridia</taxon>
        <taxon>Eubacteriales</taxon>
        <taxon>Oscillospiraceae</taxon>
        <taxon>Oscillospiraceae incertae sedis</taxon>
    </lineage>
</organism>
<dbReference type="InterPro" id="IPR010982">
    <property type="entry name" value="Lambda_DNA-bd_dom_sf"/>
</dbReference>
<dbReference type="KEGG" id="esr:ES1_12740"/>
<dbReference type="Pfam" id="PF13443">
    <property type="entry name" value="HTH_26"/>
    <property type="match status" value="1"/>
</dbReference>
<name>D4MKJ0_9FIRM</name>
<evidence type="ECO:0000313" key="3">
    <source>
        <dbReference type="Proteomes" id="UP000007050"/>
    </source>
</evidence>
<dbReference type="BioCyc" id="ESIR717961:G136L-1045-MONOMER"/>
<evidence type="ECO:0000259" key="1">
    <source>
        <dbReference type="Pfam" id="PF13443"/>
    </source>
</evidence>
<feature type="domain" description="HTH cro/C1-type" evidence="1">
    <location>
        <begin position="1"/>
        <end position="56"/>
    </location>
</feature>
<dbReference type="SUPFAM" id="SSF47413">
    <property type="entry name" value="lambda repressor-like DNA-binding domains"/>
    <property type="match status" value="1"/>
</dbReference>
<gene>
    <name evidence="2" type="ORF">ES1_12740</name>
</gene>
<dbReference type="PATRIC" id="fig|717961.3.peg.1364"/>
<dbReference type="Gene3D" id="1.10.260.40">
    <property type="entry name" value="lambda repressor-like DNA-binding domains"/>
    <property type="match status" value="1"/>
</dbReference>
<protein>
    <recommendedName>
        <fullName evidence="1">HTH cro/C1-type domain-containing protein</fullName>
    </recommendedName>
</protein>
<reference evidence="2 3" key="2">
    <citation type="submission" date="2010-03" db="EMBL/GenBank/DDBJ databases">
        <authorList>
            <person name="Pajon A."/>
        </authorList>
    </citation>
    <scope>NUCLEOTIDE SEQUENCE [LARGE SCALE GENOMIC DNA]</scope>
    <source>
        <strain evidence="2 3">V10Sc8a</strain>
    </source>
</reference>
<dbReference type="HOGENOM" id="CLU_066192_31_1_9"/>
<evidence type="ECO:0000313" key="2">
    <source>
        <dbReference type="EMBL" id="CBL34273.1"/>
    </source>
</evidence>
<sequence>MIEKDVPNAVLTQKANISDNIISKIKNGRYMALEKLKSICVVMGCTPNDISELLPDNMEEK</sequence>
<dbReference type="AlphaFoldDB" id="D4MKJ0"/>
<accession>D4MKJ0</accession>
<dbReference type="EMBL" id="FP929059">
    <property type="protein sequence ID" value="CBL34273.1"/>
    <property type="molecule type" value="Genomic_DNA"/>
</dbReference>
<proteinExistence type="predicted"/>
<dbReference type="GO" id="GO:0003677">
    <property type="term" value="F:DNA binding"/>
    <property type="evidence" value="ECO:0007669"/>
    <property type="project" value="InterPro"/>
</dbReference>
<dbReference type="InterPro" id="IPR001387">
    <property type="entry name" value="Cro/C1-type_HTH"/>
</dbReference>